<dbReference type="AlphaFoldDB" id="F1A1E9"/>
<dbReference type="OrthoDB" id="2892664at2759"/>
<dbReference type="RefSeq" id="XP_003293490.1">
    <property type="nucleotide sequence ID" value="XM_003293442.1"/>
</dbReference>
<evidence type="ECO:0000313" key="2">
    <source>
        <dbReference type="EMBL" id="EGC29987.1"/>
    </source>
</evidence>
<evidence type="ECO:0008006" key="4">
    <source>
        <dbReference type="Google" id="ProtNLM"/>
    </source>
</evidence>
<proteinExistence type="predicted"/>
<feature type="signal peptide" evidence="1">
    <location>
        <begin position="1"/>
        <end position="22"/>
    </location>
</feature>
<accession>F1A1E9</accession>
<protein>
    <recommendedName>
        <fullName evidence="4">TNFR-Cys domain-containing protein</fullName>
    </recommendedName>
</protein>
<evidence type="ECO:0000313" key="3">
    <source>
        <dbReference type="Proteomes" id="UP000001064"/>
    </source>
</evidence>
<sequence>MNNKYFILIFLSIFLIFNFVSANTEDASFLKCDPKYCLKVKCGPKQTTCKKSACCTGCKPDCDTVKCAKVCAEDETPIIDDCSCCPSDCKKNCDNVECPLIKCAPGYISKKVGCCNTCVQNCSKLICDWPLCRDNAKPETKPGNCCPSCPN</sequence>
<organism evidence="2 3">
    <name type="scientific">Dictyostelium purpureum</name>
    <name type="common">Slime mold</name>
    <dbReference type="NCBI Taxonomy" id="5786"/>
    <lineage>
        <taxon>Eukaryota</taxon>
        <taxon>Amoebozoa</taxon>
        <taxon>Evosea</taxon>
        <taxon>Eumycetozoa</taxon>
        <taxon>Dictyostelia</taxon>
        <taxon>Dictyosteliales</taxon>
        <taxon>Dictyosteliaceae</taxon>
        <taxon>Dictyostelium</taxon>
    </lineage>
</organism>
<dbReference type="FunCoup" id="F1A1E9">
    <property type="interactions" value="790"/>
</dbReference>
<evidence type="ECO:0000256" key="1">
    <source>
        <dbReference type="SAM" id="SignalP"/>
    </source>
</evidence>
<dbReference type="VEuPathDB" id="AmoebaDB:DICPUDRAFT_93058"/>
<dbReference type="GeneID" id="10511406"/>
<dbReference type="PANTHER" id="PTHR36914:SF1">
    <property type="entry name" value="TNFR-CYS DOMAIN-CONTAINING PROTEIN"/>
    <property type="match status" value="1"/>
</dbReference>
<dbReference type="PANTHER" id="PTHR36914">
    <property type="entry name" value="TRANSMEMBRANE PROTEIN-RELATED"/>
    <property type="match status" value="1"/>
</dbReference>
<keyword evidence="3" id="KW-1185">Reference proteome</keyword>
<dbReference type="EMBL" id="GL871370">
    <property type="protein sequence ID" value="EGC29987.1"/>
    <property type="molecule type" value="Genomic_DNA"/>
</dbReference>
<dbReference type="InParanoid" id="F1A1E9"/>
<dbReference type="Proteomes" id="UP000001064">
    <property type="component" value="Unassembled WGS sequence"/>
</dbReference>
<gene>
    <name evidence="2" type="ORF">DICPUDRAFT_93058</name>
</gene>
<name>F1A1E9_DICPU</name>
<keyword evidence="1" id="KW-0732">Signal</keyword>
<feature type="chain" id="PRO_5003262992" description="TNFR-Cys domain-containing protein" evidence="1">
    <location>
        <begin position="23"/>
        <end position="151"/>
    </location>
</feature>
<reference evidence="3" key="1">
    <citation type="journal article" date="2011" name="Genome Biol.">
        <title>Comparative genomics of the social amoebae Dictyostelium discoideum and Dictyostelium purpureum.</title>
        <authorList>
            <consortium name="US DOE Joint Genome Institute (JGI-PGF)"/>
            <person name="Sucgang R."/>
            <person name="Kuo A."/>
            <person name="Tian X."/>
            <person name="Salerno W."/>
            <person name="Parikh A."/>
            <person name="Feasley C.L."/>
            <person name="Dalin E."/>
            <person name="Tu H."/>
            <person name="Huang E."/>
            <person name="Barry K."/>
            <person name="Lindquist E."/>
            <person name="Shapiro H."/>
            <person name="Bruce D."/>
            <person name="Schmutz J."/>
            <person name="Salamov A."/>
            <person name="Fey P."/>
            <person name="Gaudet P."/>
            <person name="Anjard C."/>
            <person name="Babu M.M."/>
            <person name="Basu S."/>
            <person name="Bushmanova Y."/>
            <person name="van der Wel H."/>
            <person name="Katoh-Kurasawa M."/>
            <person name="Dinh C."/>
            <person name="Coutinho P.M."/>
            <person name="Saito T."/>
            <person name="Elias M."/>
            <person name="Schaap P."/>
            <person name="Kay R.R."/>
            <person name="Henrissat B."/>
            <person name="Eichinger L."/>
            <person name="Rivero F."/>
            <person name="Putnam N.H."/>
            <person name="West C.M."/>
            <person name="Loomis W.F."/>
            <person name="Chisholm R.L."/>
            <person name="Shaulsky G."/>
            <person name="Strassmann J.E."/>
            <person name="Queller D.C."/>
            <person name="Kuspa A."/>
            <person name="Grigoriev I.V."/>
        </authorList>
    </citation>
    <scope>NUCLEOTIDE SEQUENCE [LARGE SCALE GENOMIC DNA]</scope>
    <source>
        <strain evidence="3">QSDP1</strain>
    </source>
</reference>
<dbReference type="KEGG" id="dpp:DICPUDRAFT_93058"/>